<dbReference type="Proteomes" id="UP000598032">
    <property type="component" value="Unassembled WGS sequence"/>
</dbReference>
<sequence>MKKSPTLPSRTGRQRVATLGTDEKRERILDAAERLFAMQGYADTTVHQIVEALGVTKPFVYYYFSNKQEIFETLSWRPAVACFTVLDFPADDLRPAHEKVIAGIEQLIRATIEHYPSSFFPAREPQAYRPEYLEKQHQLAEHFYTRLCALLEQGRDDGWFDFNETRVTAQAACSVSGFLYMWYKPQGRLDVDAIVPELVQIACRALGLRKTRRKPAR</sequence>
<dbReference type="RefSeq" id="WP_201642307.1">
    <property type="nucleotide sequence ID" value="NZ_CAJHCP010000004.1"/>
</dbReference>
<dbReference type="InterPro" id="IPR036271">
    <property type="entry name" value="Tet_transcr_reg_TetR-rel_C_sf"/>
</dbReference>
<reference evidence="7 8" key="1">
    <citation type="submission" date="2020-10" db="EMBL/GenBank/DDBJ databases">
        <authorList>
            <person name="Peeters C."/>
        </authorList>
    </citation>
    <scope>NUCLEOTIDE SEQUENCE [LARGE SCALE GENOMIC DNA]</scope>
    <source>
        <strain evidence="7 8">LMG 28140</strain>
    </source>
</reference>
<evidence type="ECO:0000256" key="3">
    <source>
        <dbReference type="ARBA" id="ARBA00023125"/>
    </source>
</evidence>
<dbReference type="Pfam" id="PF17932">
    <property type="entry name" value="TetR_C_24"/>
    <property type="match status" value="1"/>
</dbReference>
<dbReference type="Pfam" id="PF00440">
    <property type="entry name" value="TetR_N"/>
    <property type="match status" value="1"/>
</dbReference>
<evidence type="ECO:0000256" key="5">
    <source>
        <dbReference type="PROSITE-ProRule" id="PRU00335"/>
    </source>
</evidence>
<evidence type="ECO:0000313" key="7">
    <source>
        <dbReference type="EMBL" id="CAD6528936.1"/>
    </source>
</evidence>
<keyword evidence="8" id="KW-1185">Reference proteome</keyword>
<evidence type="ECO:0000256" key="1">
    <source>
        <dbReference type="ARBA" id="ARBA00022491"/>
    </source>
</evidence>
<evidence type="ECO:0000313" key="8">
    <source>
        <dbReference type="Proteomes" id="UP000598032"/>
    </source>
</evidence>
<dbReference type="PANTHER" id="PTHR30055">
    <property type="entry name" value="HTH-TYPE TRANSCRIPTIONAL REGULATOR RUTR"/>
    <property type="match status" value="1"/>
</dbReference>
<dbReference type="PANTHER" id="PTHR30055:SF175">
    <property type="entry name" value="HTH-TYPE TRANSCRIPTIONAL REPRESSOR KSTR2"/>
    <property type="match status" value="1"/>
</dbReference>
<keyword evidence="4" id="KW-0804">Transcription</keyword>
<evidence type="ECO:0000259" key="6">
    <source>
        <dbReference type="PROSITE" id="PS50977"/>
    </source>
</evidence>
<proteinExistence type="predicted"/>
<feature type="DNA-binding region" description="H-T-H motif" evidence="5">
    <location>
        <begin position="45"/>
        <end position="64"/>
    </location>
</feature>
<dbReference type="Gene3D" id="1.10.357.10">
    <property type="entry name" value="Tetracycline Repressor, domain 2"/>
    <property type="match status" value="1"/>
</dbReference>
<dbReference type="InterPro" id="IPR041490">
    <property type="entry name" value="KstR2_TetR_C"/>
</dbReference>
<evidence type="ECO:0000256" key="4">
    <source>
        <dbReference type="ARBA" id="ARBA00023163"/>
    </source>
</evidence>
<dbReference type="PROSITE" id="PS01081">
    <property type="entry name" value="HTH_TETR_1"/>
    <property type="match status" value="1"/>
</dbReference>
<evidence type="ECO:0000256" key="2">
    <source>
        <dbReference type="ARBA" id="ARBA00023015"/>
    </source>
</evidence>
<comment type="caution">
    <text evidence="7">The sequence shown here is derived from an EMBL/GenBank/DDBJ whole genome shotgun (WGS) entry which is preliminary data.</text>
</comment>
<organism evidence="7 8">
    <name type="scientific">Paraburkholderia metrosideri</name>
    <dbReference type="NCBI Taxonomy" id="580937"/>
    <lineage>
        <taxon>Bacteria</taxon>
        <taxon>Pseudomonadati</taxon>
        <taxon>Pseudomonadota</taxon>
        <taxon>Betaproteobacteria</taxon>
        <taxon>Burkholderiales</taxon>
        <taxon>Burkholderiaceae</taxon>
        <taxon>Paraburkholderia</taxon>
    </lineage>
</organism>
<dbReference type="SUPFAM" id="SSF48498">
    <property type="entry name" value="Tetracyclin repressor-like, C-terminal domain"/>
    <property type="match status" value="1"/>
</dbReference>
<dbReference type="EMBL" id="CAJHCP010000004">
    <property type="protein sequence ID" value="CAD6528936.1"/>
    <property type="molecule type" value="Genomic_DNA"/>
</dbReference>
<dbReference type="SUPFAM" id="SSF46689">
    <property type="entry name" value="Homeodomain-like"/>
    <property type="match status" value="1"/>
</dbReference>
<dbReference type="InterPro" id="IPR050109">
    <property type="entry name" value="HTH-type_TetR-like_transc_reg"/>
</dbReference>
<name>A0ABN7HRR3_9BURK</name>
<dbReference type="InterPro" id="IPR023772">
    <property type="entry name" value="DNA-bd_HTH_TetR-type_CS"/>
</dbReference>
<dbReference type="PROSITE" id="PS50977">
    <property type="entry name" value="HTH_TETR_2"/>
    <property type="match status" value="1"/>
</dbReference>
<feature type="domain" description="HTH tetR-type" evidence="6">
    <location>
        <begin position="22"/>
        <end position="82"/>
    </location>
</feature>
<protein>
    <recommendedName>
        <fullName evidence="6">HTH tetR-type domain-containing protein</fullName>
    </recommendedName>
</protein>
<dbReference type="InterPro" id="IPR001647">
    <property type="entry name" value="HTH_TetR"/>
</dbReference>
<keyword evidence="3 5" id="KW-0238">DNA-binding</keyword>
<dbReference type="InterPro" id="IPR009057">
    <property type="entry name" value="Homeodomain-like_sf"/>
</dbReference>
<dbReference type="PRINTS" id="PR00455">
    <property type="entry name" value="HTHTETR"/>
</dbReference>
<gene>
    <name evidence="7" type="ORF">LMG28140_02215</name>
</gene>
<accession>A0ABN7HRR3</accession>
<keyword evidence="2" id="KW-0805">Transcription regulation</keyword>
<keyword evidence="1" id="KW-0678">Repressor</keyword>